<accession>A0A1V3TZG4</accession>
<feature type="transmembrane region" description="Helical" evidence="12">
    <location>
        <begin position="221"/>
        <end position="241"/>
    </location>
</feature>
<evidence type="ECO:0000256" key="5">
    <source>
        <dbReference type="ARBA" id="ARBA00022826"/>
    </source>
</evidence>
<dbReference type="InterPro" id="IPR005821">
    <property type="entry name" value="Ion_trans_dom"/>
</dbReference>
<organism evidence="14 15">
    <name type="scientific">Elizabethkingia meningoseptica</name>
    <name type="common">Chryseobacterium meningosepticum</name>
    <dbReference type="NCBI Taxonomy" id="238"/>
    <lineage>
        <taxon>Bacteria</taxon>
        <taxon>Pseudomonadati</taxon>
        <taxon>Bacteroidota</taxon>
        <taxon>Flavobacteriia</taxon>
        <taxon>Flavobacteriales</taxon>
        <taxon>Weeksellaceae</taxon>
        <taxon>Elizabethkingia</taxon>
    </lineage>
</organism>
<feature type="transmembrane region" description="Helical" evidence="12">
    <location>
        <begin position="68"/>
        <end position="85"/>
    </location>
</feature>
<keyword evidence="15" id="KW-1185">Reference proteome</keyword>
<keyword evidence="5" id="KW-0631">Potassium channel</keyword>
<dbReference type="STRING" id="238.BBD35_12850"/>
<keyword evidence="7" id="KW-0630">Potassium</keyword>
<dbReference type="PRINTS" id="PR00169">
    <property type="entry name" value="KCHANNEL"/>
</dbReference>
<evidence type="ECO:0000256" key="11">
    <source>
        <dbReference type="ARBA" id="ARBA00023303"/>
    </source>
</evidence>
<feature type="transmembrane region" description="Helical" evidence="12">
    <location>
        <begin position="97"/>
        <end position="116"/>
    </location>
</feature>
<keyword evidence="2" id="KW-0813">Transport</keyword>
<keyword evidence="11" id="KW-0407">Ion channel</keyword>
<dbReference type="PANTHER" id="PTHR11537">
    <property type="entry name" value="VOLTAGE-GATED POTASSIUM CHANNEL"/>
    <property type="match status" value="1"/>
</dbReference>
<dbReference type="RefSeq" id="WP_016198416.1">
    <property type="nucleotide sequence ID" value="NZ_CP014338.1"/>
</dbReference>
<evidence type="ECO:0000256" key="6">
    <source>
        <dbReference type="ARBA" id="ARBA00022882"/>
    </source>
</evidence>
<dbReference type="OrthoDB" id="9799090at2"/>
<sequence>MKKIRLKPEYDLTPHDGWLEKVYKIIYLSNTKAGKTFDIILLIVILLSTVLVMLETVPTLSLSTIRKLYWIEFFVTILFTIEYILRIACIKDKREYIFSFHGIIDFLSIAPFYLGIFLPSTHYLIVIRLLRLLRVFRIFNLLDYMKDGRYITSALKHSSRKIYIFLLFLSIFIVIIGAMMYVVEGGVNGFTSIPTSIYWAVVTVTTVGYGDISPVTPLGKFLSIVVMLCGYSIIAVPTGIVTSEFRQKRALNNDLSCNRCGNSENDSDARYCKKCGERLS</sequence>
<dbReference type="InterPro" id="IPR027359">
    <property type="entry name" value="Volt_channel_dom_sf"/>
</dbReference>
<evidence type="ECO:0000256" key="3">
    <source>
        <dbReference type="ARBA" id="ARBA00022538"/>
    </source>
</evidence>
<dbReference type="SUPFAM" id="SSF81324">
    <property type="entry name" value="Voltage-gated potassium channels"/>
    <property type="match status" value="1"/>
</dbReference>
<name>A0A1V3TZG4_ELIME</name>
<gene>
    <name evidence="14" type="ORF">BMF97_13530</name>
</gene>
<comment type="caution">
    <text evidence="14">The sequence shown here is derived from an EMBL/GenBank/DDBJ whole genome shotgun (WGS) entry which is preliminary data.</text>
</comment>
<dbReference type="GO" id="GO:0005249">
    <property type="term" value="F:voltage-gated potassium channel activity"/>
    <property type="evidence" value="ECO:0007669"/>
    <property type="project" value="InterPro"/>
</dbReference>
<evidence type="ECO:0000256" key="8">
    <source>
        <dbReference type="ARBA" id="ARBA00022989"/>
    </source>
</evidence>
<dbReference type="AlphaFoldDB" id="A0A1V3TZG4"/>
<evidence type="ECO:0000256" key="4">
    <source>
        <dbReference type="ARBA" id="ARBA00022692"/>
    </source>
</evidence>
<keyword evidence="6" id="KW-0851">Voltage-gated channel</keyword>
<evidence type="ECO:0000256" key="7">
    <source>
        <dbReference type="ARBA" id="ARBA00022958"/>
    </source>
</evidence>
<keyword evidence="9" id="KW-0406">Ion transport</keyword>
<keyword evidence="4 12" id="KW-0812">Transmembrane</keyword>
<dbReference type="PANTHER" id="PTHR11537:SF254">
    <property type="entry name" value="POTASSIUM VOLTAGE-GATED CHANNEL PROTEIN SHAB"/>
    <property type="match status" value="1"/>
</dbReference>
<evidence type="ECO:0000256" key="9">
    <source>
        <dbReference type="ARBA" id="ARBA00023065"/>
    </source>
</evidence>
<evidence type="ECO:0000256" key="12">
    <source>
        <dbReference type="SAM" id="Phobius"/>
    </source>
</evidence>
<dbReference type="Pfam" id="PF00520">
    <property type="entry name" value="Ion_trans"/>
    <property type="match status" value="1"/>
</dbReference>
<feature type="domain" description="Ion transport" evidence="13">
    <location>
        <begin position="35"/>
        <end position="248"/>
    </location>
</feature>
<evidence type="ECO:0000256" key="10">
    <source>
        <dbReference type="ARBA" id="ARBA00023136"/>
    </source>
</evidence>
<dbReference type="GO" id="GO:0008076">
    <property type="term" value="C:voltage-gated potassium channel complex"/>
    <property type="evidence" value="ECO:0007669"/>
    <property type="project" value="InterPro"/>
</dbReference>
<keyword evidence="3" id="KW-0633">Potassium transport</keyword>
<proteinExistence type="predicted"/>
<keyword evidence="8 12" id="KW-1133">Transmembrane helix</keyword>
<evidence type="ECO:0000313" key="15">
    <source>
        <dbReference type="Proteomes" id="UP000188947"/>
    </source>
</evidence>
<protein>
    <submittedName>
        <fullName evidence="14">Ion transporter</fullName>
    </submittedName>
</protein>
<keyword evidence="10 12" id="KW-0472">Membrane</keyword>
<dbReference type="Proteomes" id="UP000188947">
    <property type="component" value="Unassembled WGS sequence"/>
</dbReference>
<feature type="transmembrane region" description="Helical" evidence="12">
    <location>
        <begin position="39"/>
        <end position="62"/>
    </location>
</feature>
<evidence type="ECO:0000259" key="13">
    <source>
        <dbReference type="Pfam" id="PF00520"/>
    </source>
</evidence>
<comment type="subcellular location">
    <subcellularLocation>
        <location evidence="1">Membrane</location>
        <topology evidence="1">Multi-pass membrane protein</topology>
    </subcellularLocation>
</comment>
<dbReference type="Gene3D" id="1.10.287.70">
    <property type="match status" value="1"/>
</dbReference>
<evidence type="ECO:0000313" key="14">
    <source>
        <dbReference type="EMBL" id="OOH94367.1"/>
    </source>
</evidence>
<dbReference type="KEGG" id="emg:BBD33_10535"/>
<dbReference type="EMBL" id="MPOG01000014">
    <property type="protein sequence ID" value="OOH94367.1"/>
    <property type="molecule type" value="Genomic_DNA"/>
</dbReference>
<evidence type="ECO:0000256" key="2">
    <source>
        <dbReference type="ARBA" id="ARBA00022448"/>
    </source>
</evidence>
<dbReference type="GeneID" id="48542544"/>
<feature type="transmembrane region" description="Helical" evidence="12">
    <location>
        <begin position="122"/>
        <end position="142"/>
    </location>
</feature>
<evidence type="ECO:0000256" key="1">
    <source>
        <dbReference type="ARBA" id="ARBA00004141"/>
    </source>
</evidence>
<dbReference type="Gene3D" id="1.20.120.350">
    <property type="entry name" value="Voltage-gated potassium channels. Chain C"/>
    <property type="match status" value="1"/>
</dbReference>
<dbReference type="eggNOG" id="COG2126">
    <property type="taxonomic scope" value="Bacteria"/>
</dbReference>
<dbReference type="InterPro" id="IPR028325">
    <property type="entry name" value="VG_K_chnl"/>
</dbReference>
<reference evidence="14 15" key="1">
    <citation type="submission" date="2016-11" db="EMBL/GenBank/DDBJ databases">
        <title>Genome sequence and comparative genomic analysis of clinical strain Elizabethkingia meningoseptica 61421 PRCM.</title>
        <authorList>
            <person name="Wang M."/>
            <person name="Hu S."/>
            <person name="Cao L."/>
            <person name="Jiang T."/>
            <person name="Zhou Y."/>
            <person name="Ming D."/>
        </authorList>
    </citation>
    <scope>NUCLEOTIDE SEQUENCE [LARGE SCALE GENOMIC DNA]</scope>
    <source>
        <strain evidence="14 15">61421 PRCM</strain>
    </source>
</reference>
<feature type="transmembrane region" description="Helical" evidence="12">
    <location>
        <begin position="162"/>
        <end position="183"/>
    </location>
</feature>
<dbReference type="GO" id="GO:0001508">
    <property type="term" value="P:action potential"/>
    <property type="evidence" value="ECO:0007669"/>
    <property type="project" value="TreeGrafter"/>
</dbReference>